<keyword evidence="2" id="KW-1185">Reference proteome</keyword>
<accession>A0A8J7SLN5</accession>
<proteinExistence type="predicted"/>
<dbReference type="SUPFAM" id="SSF52540">
    <property type="entry name" value="P-loop containing nucleoside triphosphate hydrolases"/>
    <property type="match status" value="1"/>
</dbReference>
<reference evidence="1" key="1">
    <citation type="submission" date="2021-01" db="EMBL/GenBank/DDBJ databases">
        <title>Modified the classification status of verrucomicrobia.</title>
        <authorList>
            <person name="Feng X."/>
        </authorList>
    </citation>
    <scope>NUCLEOTIDE SEQUENCE</scope>
    <source>
        <strain evidence="1">_KCTC 22039</strain>
    </source>
</reference>
<evidence type="ECO:0000313" key="1">
    <source>
        <dbReference type="EMBL" id="MBK1790518.1"/>
    </source>
</evidence>
<dbReference type="AlphaFoldDB" id="A0A8J7SLN5"/>
<organism evidence="1 2">
    <name type="scientific">Persicirhabdus sediminis</name>
    <dbReference type="NCBI Taxonomy" id="454144"/>
    <lineage>
        <taxon>Bacteria</taxon>
        <taxon>Pseudomonadati</taxon>
        <taxon>Verrucomicrobiota</taxon>
        <taxon>Verrucomicrobiia</taxon>
        <taxon>Verrucomicrobiales</taxon>
        <taxon>Verrucomicrobiaceae</taxon>
        <taxon>Persicirhabdus</taxon>
    </lineage>
</organism>
<name>A0A8J7SLN5_9BACT</name>
<evidence type="ECO:0008006" key="3">
    <source>
        <dbReference type="Google" id="ProtNLM"/>
    </source>
</evidence>
<dbReference type="Gene3D" id="3.40.50.300">
    <property type="entry name" value="P-loop containing nucleotide triphosphate hydrolases"/>
    <property type="match status" value="1"/>
</dbReference>
<sequence length="211" mass="24972">MNIINNIFTRFLNPRVIQYSPPRSGSTLVYNILREIFPQKQIIKTHALERRFERDQIVSTYRNPLDAISSSINRYKLEATDDVIEQQIQEFKENGLYDIFKVIDSPKTLLLKYEDFYDNFDYIYANLESHFNITLNQELKDSISSKLSIPSVKKMTAKMNDFSEFDPENHFHGNHISEFNGQIGRYNQVLNKQQAEHIRTELADYMKHFGY</sequence>
<gene>
    <name evidence="1" type="ORF">JIN82_05025</name>
</gene>
<dbReference type="EMBL" id="JAENIM010000022">
    <property type="protein sequence ID" value="MBK1790518.1"/>
    <property type="molecule type" value="Genomic_DNA"/>
</dbReference>
<comment type="caution">
    <text evidence="1">The sequence shown here is derived from an EMBL/GenBank/DDBJ whole genome shotgun (WGS) entry which is preliminary data.</text>
</comment>
<dbReference type="RefSeq" id="WP_200310552.1">
    <property type="nucleotide sequence ID" value="NZ_JAENIM010000022.1"/>
</dbReference>
<dbReference type="InterPro" id="IPR027417">
    <property type="entry name" value="P-loop_NTPase"/>
</dbReference>
<dbReference type="Proteomes" id="UP000624703">
    <property type="component" value="Unassembled WGS sequence"/>
</dbReference>
<evidence type="ECO:0000313" key="2">
    <source>
        <dbReference type="Proteomes" id="UP000624703"/>
    </source>
</evidence>
<protein>
    <recommendedName>
        <fullName evidence="3">Sulfotransferase family protein</fullName>
    </recommendedName>
</protein>